<reference evidence="3" key="1">
    <citation type="journal article" date="2017" name="Nat. Microbiol.">
        <title>Global analysis of biosynthetic gene clusters reveals vast potential of secondary metabolite production in Penicillium species.</title>
        <authorList>
            <person name="Nielsen J.C."/>
            <person name="Grijseels S."/>
            <person name="Prigent S."/>
            <person name="Ji B."/>
            <person name="Dainat J."/>
            <person name="Nielsen K.F."/>
            <person name="Frisvad J.C."/>
            <person name="Workman M."/>
            <person name="Nielsen J."/>
        </authorList>
    </citation>
    <scope>NUCLEOTIDE SEQUENCE [LARGE SCALE GENOMIC DNA]</scope>
    <source>
        <strain evidence="3">IBT 14082</strain>
    </source>
</reference>
<dbReference type="STRING" id="254877.A0A1V6SNH1"/>
<sequence length="344" mass="39032">MSSEKARRKRPAVSPAPGSPGPSKKKTQDNTSDSERRTAADTDTASLRKIPKAARQTKETSFKPFAISWVCFAAERHFREPAKEMRKNVPFMLLSKPVNRAKFAKVTTAPETLWPYKETDQDARKSMQKQWIVAWCLYKMASDVNVYNANTAEENERRTKSEQAKFLERHAAEFAKLNLTFPSETVGFPFPHLGPLKDTKEGELEVFNRCWEVLQCLASGLFKSTWEKQFGSSKVVNNGTTVNQSNFPPWMRTTSKKAHSGLGTIDSTFETDNLPPINVRLRWIRGPKVLRHEETEEAIEDAESRGIAVPSTEQLLPGDPRLCISGYHFRDKIRRSMGCRDLGH</sequence>
<dbReference type="AlphaFoldDB" id="A0A1V6SNH1"/>
<evidence type="ECO:0000256" key="1">
    <source>
        <dbReference type="SAM" id="MobiDB-lite"/>
    </source>
</evidence>
<protein>
    <submittedName>
        <fullName evidence="2">Uncharacterized protein</fullName>
    </submittedName>
</protein>
<dbReference type="EMBL" id="MLQL01000031">
    <property type="protein sequence ID" value="OQE15597.1"/>
    <property type="molecule type" value="Genomic_DNA"/>
</dbReference>
<gene>
    <name evidence="2" type="ORF">PENFLA_c031G10762</name>
</gene>
<evidence type="ECO:0000313" key="3">
    <source>
        <dbReference type="Proteomes" id="UP000191342"/>
    </source>
</evidence>
<organism evidence="2 3">
    <name type="scientific">Penicillium flavigenum</name>
    <dbReference type="NCBI Taxonomy" id="254877"/>
    <lineage>
        <taxon>Eukaryota</taxon>
        <taxon>Fungi</taxon>
        <taxon>Dikarya</taxon>
        <taxon>Ascomycota</taxon>
        <taxon>Pezizomycotina</taxon>
        <taxon>Eurotiomycetes</taxon>
        <taxon>Eurotiomycetidae</taxon>
        <taxon>Eurotiales</taxon>
        <taxon>Aspergillaceae</taxon>
        <taxon>Penicillium</taxon>
    </lineage>
</organism>
<feature type="compositionally biased region" description="Basic residues" evidence="1">
    <location>
        <begin position="1"/>
        <end position="11"/>
    </location>
</feature>
<accession>A0A1V6SNH1</accession>
<comment type="caution">
    <text evidence="2">The sequence shown here is derived from an EMBL/GenBank/DDBJ whole genome shotgun (WGS) entry which is preliminary data.</text>
</comment>
<evidence type="ECO:0000313" key="2">
    <source>
        <dbReference type="EMBL" id="OQE15597.1"/>
    </source>
</evidence>
<dbReference type="Proteomes" id="UP000191342">
    <property type="component" value="Unassembled WGS sequence"/>
</dbReference>
<dbReference type="OrthoDB" id="3853075at2759"/>
<name>A0A1V6SNH1_9EURO</name>
<keyword evidence="3" id="KW-1185">Reference proteome</keyword>
<feature type="region of interest" description="Disordered" evidence="1">
    <location>
        <begin position="1"/>
        <end position="55"/>
    </location>
</feature>
<proteinExistence type="predicted"/>